<proteinExistence type="inferred from homology"/>
<feature type="transmembrane region" description="Helical" evidence="7">
    <location>
        <begin position="310"/>
        <end position="329"/>
    </location>
</feature>
<feature type="transmembrane region" description="Helical" evidence="7">
    <location>
        <begin position="433"/>
        <end position="453"/>
    </location>
</feature>
<feature type="transmembrane region" description="Helical" evidence="7">
    <location>
        <begin position="127"/>
        <end position="146"/>
    </location>
</feature>
<keyword evidence="3" id="KW-0813">Transport</keyword>
<dbReference type="Gene3D" id="1.20.1250.20">
    <property type="entry name" value="MFS general substrate transporter like domains"/>
    <property type="match status" value="1"/>
</dbReference>
<evidence type="ECO:0000256" key="3">
    <source>
        <dbReference type="ARBA" id="ARBA00022448"/>
    </source>
</evidence>
<evidence type="ECO:0000256" key="6">
    <source>
        <dbReference type="ARBA" id="ARBA00023136"/>
    </source>
</evidence>
<dbReference type="EMBL" id="KN832970">
    <property type="protein sequence ID" value="KIM91949.1"/>
    <property type="molecule type" value="Genomic_DNA"/>
</dbReference>
<feature type="transmembrane region" description="Helical" evidence="7">
    <location>
        <begin position="72"/>
        <end position="90"/>
    </location>
</feature>
<dbReference type="OrthoDB" id="330047at2759"/>
<dbReference type="PANTHER" id="PTHR20772">
    <property type="entry name" value="PROTEIN FMP42"/>
    <property type="match status" value="1"/>
</dbReference>
<protein>
    <recommendedName>
        <fullName evidence="10">Major facilitator superfamily (MFS) profile domain-containing protein</fullName>
    </recommendedName>
</protein>
<reference evidence="8 9" key="1">
    <citation type="submission" date="2014-04" db="EMBL/GenBank/DDBJ databases">
        <authorList>
            <consortium name="DOE Joint Genome Institute"/>
            <person name="Kuo A."/>
            <person name="Tarkka M."/>
            <person name="Buscot F."/>
            <person name="Kohler A."/>
            <person name="Nagy L.G."/>
            <person name="Floudas D."/>
            <person name="Copeland A."/>
            <person name="Barry K.W."/>
            <person name="Cichocki N."/>
            <person name="Veneault-Fourrey C."/>
            <person name="LaButti K."/>
            <person name="Lindquist E.A."/>
            <person name="Lipzen A."/>
            <person name="Lundell T."/>
            <person name="Morin E."/>
            <person name="Murat C."/>
            <person name="Sun H."/>
            <person name="Tunlid A."/>
            <person name="Henrissat B."/>
            <person name="Grigoriev I.V."/>
            <person name="Hibbett D.S."/>
            <person name="Martin F."/>
            <person name="Nordberg H.P."/>
            <person name="Cantor M.N."/>
            <person name="Hua S.X."/>
        </authorList>
    </citation>
    <scope>NUCLEOTIDE SEQUENCE [LARGE SCALE GENOMIC DNA]</scope>
    <source>
        <strain evidence="8 9">F 1598</strain>
    </source>
</reference>
<feature type="transmembrane region" description="Helical" evidence="7">
    <location>
        <begin position="349"/>
        <end position="372"/>
    </location>
</feature>
<accession>A0A0C3GJZ2</accession>
<keyword evidence="6 7" id="KW-0472">Membrane</keyword>
<feature type="transmembrane region" description="Helical" evidence="7">
    <location>
        <begin position="158"/>
        <end position="177"/>
    </location>
</feature>
<evidence type="ECO:0000313" key="9">
    <source>
        <dbReference type="Proteomes" id="UP000054166"/>
    </source>
</evidence>
<feature type="transmembrane region" description="Helical" evidence="7">
    <location>
        <begin position="102"/>
        <end position="121"/>
    </location>
</feature>
<dbReference type="GO" id="GO:0022857">
    <property type="term" value="F:transmembrane transporter activity"/>
    <property type="evidence" value="ECO:0007669"/>
    <property type="project" value="InterPro"/>
</dbReference>
<comment type="similarity">
    <text evidence="2">Belongs to the SLC43A transporter (TC 2.A.1.44) family.</text>
</comment>
<dbReference type="Pfam" id="PF07690">
    <property type="entry name" value="MFS_1"/>
    <property type="match status" value="1"/>
</dbReference>
<dbReference type="Proteomes" id="UP000054166">
    <property type="component" value="Unassembled WGS sequence"/>
</dbReference>
<dbReference type="InterPro" id="IPR052599">
    <property type="entry name" value="SLC43A_AATransporter"/>
</dbReference>
<gene>
    <name evidence="8" type="ORF">PILCRDRAFT_112</name>
</gene>
<feature type="transmembrane region" description="Helical" evidence="7">
    <location>
        <begin position="473"/>
        <end position="491"/>
    </location>
</feature>
<evidence type="ECO:0000256" key="4">
    <source>
        <dbReference type="ARBA" id="ARBA00022692"/>
    </source>
</evidence>
<sequence>MVSATNVSVARRAAQVAFAVFFCFTCGGIIFGFAALKPVLVSEGVYAGLCDNGEFGTDQPIPCKDQDIRLNLMFTIATVVTNVAALPIGFTLDQIGPQRTSILGGVLFALGCFCFGLGTRIPVFDSYMIGYVVIAIGSPLIFLSSFHLSNAFPRNSGLVLSVITGCFDASSLPMVAYRELYYVSQGWLTHRKWFWGYAFLGLAVVAEQITLAPRTVYTRGDDTTKKFVDGLANERTTLLCDDHTTYSTRRQAVVAEISDRPDFADDPPSSLILYAGNADQSKALHKTLSGDPLTGKLFGRSSMTQIMSSWFWLAAIFLCIHMLRINFYIQSAHSQLLFYTGDPTLADSLTMAFTYLLPLGGLVGIPFVGFLLDKRSSRDAILVLAVFGVLFGALGMSSAVAPQLLSIGTLTILRPLMYTAVSDFSAKTFGFRTFGTVYGMANTLSGLFGLVQWPLDLLVKLPLDGNYTPVNASLLVFGLATSVALATRIWLGTKSSVLVLAH</sequence>
<evidence type="ECO:0000256" key="2">
    <source>
        <dbReference type="ARBA" id="ARBA00006595"/>
    </source>
</evidence>
<feature type="transmembrane region" description="Helical" evidence="7">
    <location>
        <begin position="403"/>
        <end position="421"/>
    </location>
</feature>
<feature type="transmembrane region" description="Helical" evidence="7">
    <location>
        <begin position="379"/>
        <end position="397"/>
    </location>
</feature>
<dbReference type="AlphaFoldDB" id="A0A0C3GJZ2"/>
<evidence type="ECO:0000256" key="5">
    <source>
        <dbReference type="ARBA" id="ARBA00022989"/>
    </source>
</evidence>
<organism evidence="8 9">
    <name type="scientific">Piloderma croceum (strain F 1598)</name>
    <dbReference type="NCBI Taxonomy" id="765440"/>
    <lineage>
        <taxon>Eukaryota</taxon>
        <taxon>Fungi</taxon>
        <taxon>Dikarya</taxon>
        <taxon>Basidiomycota</taxon>
        <taxon>Agaricomycotina</taxon>
        <taxon>Agaricomycetes</taxon>
        <taxon>Agaricomycetidae</taxon>
        <taxon>Atheliales</taxon>
        <taxon>Atheliaceae</taxon>
        <taxon>Piloderma</taxon>
    </lineage>
</organism>
<dbReference type="STRING" id="765440.A0A0C3GJZ2"/>
<dbReference type="PANTHER" id="PTHR20772:SF2">
    <property type="entry name" value="PROTEIN FMP42"/>
    <property type="match status" value="1"/>
</dbReference>
<name>A0A0C3GJZ2_PILCF</name>
<dbReference type="HOGENOM" id="CLU_014401_1_1_1"/>
<evidence type="ECO:0000313" key="8">
    <source>
        <dbReference type="EMBL" id="KIM91949.1"/>
    </source>
</evidence>
<dbReference type="InterPro" id="IPR036259">
    <property type="entry name" value="MFS_trans_sf"/>
</dbReference>
<feature type="transmembrane region" description="Helical" evidence="7">
    <location>
        <begin position="16"/>
        <end position="36"/>
    </location>
</feature>
<dbReference type="InterPro" id="IPR011701">
    <property type="entry name" value="MFS"/>
</dbReference>
<feature type="transmembrane region" description="Helical" evidence="7">
    <location>
        <begin position="197"/>
        <end position="217"/>
    </location>
</feature>
<dbReference type="GO" id="GO:0000329">
    <property type="term" value="C:fungal-type vacuole membrane"/>
    <property type="evidence" value="ECO:0007669"/>
    <property type="project" value="TreeGrafter"/>
</dbReference>
<keyword evidence="5 7" id="KW-1133">Transmembrane helix</keyword>
<dbReference type="InParanoid" id="A0A0C3GJZ2"/>
<keyword evidence="9" id="KW-1185">Reference proteome</keyword>
<reference evidence="9" key="2">
    <citation type="submission" date="2015-01" db="EMBL/GenBank/DDBJ databases">
        <title>Evolutionary Origins and Diversification of the Mycorrhizal Mutualists.</title>
        <authorList>
            <consortium name="DOE Joint Genome Institute"/>
            <consortium name="Mycorrhizal Genomics Consortium"/>
            <person name="Kohler A."/>
            <person name="Kuo A."/>
            <person name="Nagy L.G."/>
            <person name="Floudas D."/>
            <person name="Copeland A."/>
            <person name="Barry K.W."/>
            <person name="Cichocki N."/>
            <person name="Veneault-Fourrey C."/>
            <person name="LaButti K."/>
            <person name="Lindquist E.A."/>
            <person name="Lipzen A."/>
            <person name="Lundell T."/>
            <person name="Morin E."/>
            <person name="Murat C."/>
            <person name="Riley R."/>
            <person name="Ohm R."/>
            <person name="Sun H."/>
            <person name="Tunlid A."/>
            <person name="Henrissat B."/>
            <person name="Grigoriev I.V."/>
            <person name="Hibbett D.S."/>
            <person name="Martin F."/>
        </authorList>
    </citation>
    <scope>NUCLEOTIDE SEQUENCE [LARGE SCALE GENOMIC DNA]</scope>
    <source>
        <strain evidence="9">F 1598</strain>
    </source>
</reference>
<evidence type="ECO:0008006" key="10">
    <source>
        <dbReference type="Google" id="ProtNLM"/>
    </source>
</evidence>
<evidence type="ECO:0000256" key="1">
    <source>
        <dbReference type="ARBA" id="ARBA00004141"/>
    </source>
</evidence>
<keyword evidence="4 7" id="KW-0812">Transmembrane</keyword>
<comment type="subcellular location">
    <subcellularLocation>
        <location evidence="1">Membrane</location>
        <topology evidence="1">Multi-pass membrane protein</topology>
    </subcellularLocation>
</comment>
<evidence type="ECO:0000256" key="7">
    <source>
        <dbReference type="SAM" id="Phobius"/>
    </source>
</evidence>
<dbReference type="SUPFAM" id="SSF103473">
    <property type="entry name" value="MFS general substrate transporter"/>
    <property type="match status" value="1"/>
</dbReference>